<evidence type="ECO:0000256" key="5">
    <source>
        <dbReference type="ARBA" id="ARBA00022527"/>
    </source>
</evidence>
<feature type="domain" description="Protein kinase" evidence="20">
    <location>
        <begin position="86"/>
        <end position="363"/>
    </location>
</feature>
<name>A0A2R6P6W0_ACTCC</name>
<dbReference type="STRING" id="1590841.A0A2R6P6W0"/>
<evidence type="ECO:0000256" key="7">
    <source>
        <dbReference type="ARBA" id="ARBA00022679"/>
    </source>
</evidence>
<dbReference type="PROSITE" id="PS00107">
    <property type="entry name" value="PROTEIN_KINASE_ATP"/>
    <property type="match status" value="1"/>
</dbReference>
<feature type="binding site" evidence="17">
    <location>
        <position position="115"/>
    </location>
    <ligand>
        <name>ATP</name>
        <dbReference type="ChEBI" id="CHEBI:30616"/>
    </ligand>
</feature>
<comment type="caution">
    <text evidence="21">The sequence shown here is derived from an EMBL/GenBank/DDBJ whole genome shotgun (WGS) entry which is preliminary data.</text>
</comment>
<evidence type="ECO:0000256" key="19">
    <source>
        <dbReference type="SAM" id="MobiDB-lite"/>
    </source>
</evidence>
<dbReference type="FunFam" id="3.30.200.20:FF:000248">
    <property type="entry name" value="Serine/threonine-protein kinase PBS1"/>
    <property type="match status" value="1"/>
</dbReference>
<evidence type="ECO:0000256" key="18">
    <source>
        <dbReference type="RuleBase" id="RU000304"/>
    </source>
</evidence>
<comment type="subcellular location">
    <subcellularLocation>
        <location evidence="1">Cell membrane</location>
        <topology evidence="1">Lipid-anchor</topology>
    </subcellularLocation>
</comment>
<dbReference type="Gene3D" id="1.10.510.10">
    <property type="entry name" value="Transferase(Phosphotransferase) domain 1"/>
    <property type="match status" value="1"/>
</dbReference>
<keyword evidence="6" id="KW-0597">Phosphoprotein</keyword>
<evidence type="ECO:0000256" key="17">
    <source>
        <dbReference type="PROSITE-ProRule" id="PRU10141"/>
    </source>
</evidence>
<keyword evidence="8 17" id="KW-0547">Nucleotide-binding</keyword>
<keyword evidence="7" id="KW-0808">Transferase</keyword>
<feature type="region of interest" description="Disordered" evidence="19">
    <location>
        <begin position="368"/>
        <end position="435"/>
    </location>
</feature>
<dbReference type="OMA" id="HYDDPPQ"/>
<keyword evidence="14" id="KW-0449">Lipoprotein</keyword>
<comment type="similarity">
    <text evidence="2">Belongs to the protein kinase superfamily. Ser/Thr protein kinase family.</text>
</comment>
<dbReference type="EC" id="2.7.11.1" evidence="3"/>
<sequence length="435" mass="47837">MSCFPCFSSHEKKSSRRVNSRKRGPVPAAAAHYRGAPVQPRQAENPRRVAAETTNKRDGPKQETTNNTIAAQTFTFRELAAATKNFRQECLVGEGGFGRVYRGQLEKTGQIVAVKQLDRNGLQGNREFLVEVLMLSLLHHQHLVNLIGYCADGDQRLLVYEYMPLGSLEDHLLDLQPGQIPLEWFTRMKIALGAAKGLEYLHDKANPPVIYRDLKSSNILLDKEFNAKLSDFGLAKLGPIGDKTHVSSRVMGTYGYCAPEYQRTGQLTVKSDVYSFGVVLLELITGRRAIDTIRRTGEQNLVSWAEPKFKEPSRYTELADPLLQEDFPVKSLNQAVAVAAMCLNDDASVRPLMSDVVTALSYLGQGPDEAAGTASPLSAPASPLDGQVMSPATENHHREEVSASERQRAVAEAMEWGSTSRHDQMRALAASGGSV</sequence>
<evidence type="ECO:0000256" key="2">
    <source>
        <dbReference type="ARBA" id="ARBA00008684"/>
    </source>
</evidence>
<dbReference type="InParanoid" id="A0A2R6P6W0"/>
<feature type="compositionally biased region" description="Basic and acidic residues" evidence="19">
    <location>
        <begin position="394"/>
        <end position="409"/>
    </location>
</feature>
<dbReference type="GO" id="GO:0005886">
    <property type="term" value="C:plasma membrane"/>
    <property type="evidence" value="ECO:0007669"/>
    <property type="project" value="UniProtKB-SubCell"/>
</dbReference>
<dbReference type="GO" id="GO:0045087">
    <property type="term" value="P:innate immune response"/>
    <property type="evidence" value="ECO:0007669"/>
    <property type="project" value="UniProtKB-ARBA"/>
</dbReference>
<feature type="compositionally biased region" description="Basic residues" evidence="19">
    <location>
        <begin position="13"/>
        <end position="24"/>
    </location>
</feature>
<gene>
    <name evidence="21" type="ORF">CEY00_Acc31991</name>
</gene>
<dbReference type="InterPro" id="IPR000719">
    <property type="entry name" value="Prot_kinase_dom"/>
</dbReference>
<accession>A0A2R6P6W0</accession>
<dbReference type="GO" id="GO:0004674">
    <property type="term" value="F:protein serine/threonine kinase activity"/>
    <property type="evidence" value="ECO:0007669"/>
    <property type="project" value="UniProtKB-KW"/>
</dbReference>
<keyword evidence="12" id="KW-0472">Membrane</keyword>
<dbReference type="SUPFAM" id="SSF56112">
    <property type="entry name" value="Protein kinase-like (PK-like)"/>
    <property type="match status" value="1"/>
</dbReference>
<evidence type="ECO:0000256" key="10">
    <source>
        <dbReference type="ARBA" id="ARBA00022821"/>
    </source>
</evidence>
<dbReference type="FunCoup" id="A0A2R6P6W0">
    <property type="interactions" value="970"/>
</dbReference>
<evidence type="ECO:0000256" key="4">
    <source>
        <dbReference type="ARBA" id="ARBA00022475"/>
    </source>
</evidence>
<dbReference type="GO" id="GO:0045088">
    <property type="term" value="P:regulation of innate immune response"/>
    <property type="evidence" value="ECO:0007669"/>
    <property type="project" value="UniProtKB-ARBA"/>
</dbReference>
<dbReference type="EMBL" id="NKQK01000028">
    <property type="protein sequence ID" value="PSR86368.1"/>
    <property type="molecule type" value="Genomic_DNA"/>
</dbReference>
<dbReference type="Pfam" id="PF00069">
    <property type="entry name" value="Pkinase"/>
    <property type="match status" value="1"/>
</dbReference>
<dbReference type="CDD" id="cd14066">
    <property type="entry name" value="STKc_IRAK"/>
    <property type="match status" value="1"/>
</dbReference>
<evidence type="ECO:0000313" key="22">
    <source>
        <dbReference type="Proteomes" id="UP000241394"/>
    </source>
</evidence>
<feature type="region of interest" description="Disordered" evidence="19">
    <location>
        <begin position="1"/>
        <end position="66"/>
    </location>
</feature>
<dbReference type="InterPro" id="IPR011009">
    <property type="entry name" value="Kinase-like_dom_sf"/>
</dbReference>
<feature type="compositionally biased region" description="Basic and acidic residues" evidence="19">
    <location>
        <begin position="44"/>
        <end position="61"/>
    </location>
</feature>
<dbReference type="Gene3D" id="3.30.200.20">
    <property type="entry name" value="Phosphorylase Kinase, domain 1"/>
    <property type="match status" value="1"/>
</dbReference>
<dbReference type="InterPro" id="IPR008271">
    <property type="entry name" value="Ser/Thr_kinase_AS"/>
</dbReference>
<evidence type="ECO:0000256" key="1">
    <source>
        <dbReference type="ARBA" id="ARBA00004193"/>
    </source>
</evidence>
<evidence type="ECO:0000256" key="15">
    <source>
        <dbReference type="ARBA" id="ARBA00047899"/>
    </source>
</evidence>
<dbReference type="Proteomes" id="UP000241394">
    <property type="component" value="Chromosome LG28"/>
</dbReference>
<dbReference type="PROSITE" id="PS00108">
    <property type="entry name" value="PROTEIN_KINASE_ST"/>
    <property type="match status" value="1"/>
</dbReference>
<dbReference type="PROSITE" id="PS50011">
    <property type="entry name" value="PROTEIN_KINASE_DOM"/>
    <property type="match status" value="1"/>
</dbReference>
<dbReference type="PANTHER" id="PTHR47985:SF31">
    <property type="entry name" value="SERINE_THREONINE-PROTEIN KINASE PBL26-RELATED"/>
    <property type="match status" value="1"/>
</dbReference>
<dbReference type="Gramene" id="PSR86368">
    <property type="protein sequence ID" value="PSR86368"/>
    <property type="gene ID" value="CEY00_Acc31991"/>
</dbReference>
<keyword evidence="4" id="KW-1003">Cell membrane</keyword>
<evidence type="ECO:0000256" key="14">
    <source>
        <dbReference type="ARBA" id="ARBA00023288"/>
    </source>
</evidence>
<evidence type="ECO:0000256" key="11">
    <source>
        <dbReference type="ARBA" id="ARBA00022840"/>
    </source>
</evidence>
<evidence type="ECO:0000256" key="13">
    <source>
        <dbReference type="ARBA" id="ARBA00023139"/>
    </source>
</evidence>
<dbReference type="GO" id="GO:0031349">
    <property type="term" value="P:positive regulation of defense response"/>
    <property type="evidence" value="ECO:0007669"/>
    <property type="project" value="UniProtKB-ARBA"/>
</dbReference>
<evidence type="ECO:0000256" key="6">
    <source>
        <dbReference type="ARBA" id="ARBA00022553"/>
    </source>
</evidence>
<evidence type="ECO:0000256" key="3">
    <source>
        <dbReference type="ARBA" id="ARBA00012513"/>
    </source>
</evidence>
<dbReference type="FunFam" id="1.10.510.10:FF:000032">
    <property type="entry name" value="Serine/threonine-protein kinase PBS1"/>
    <property type="match status" value="1"/>
</dbReference>
<keyword evidence="22" id="KW-1185">Reference proteome</keyword>
<keyword evidence="9 21" id="KW-0418">Kinase</keyword>
<dbReference type="SMART" id="SM00220">
    <property type="entry name" value="S_TKc"/>
    <property type="match status" value="1"/>
</dbReference>
<evidence type="ECO:0000256" key="8">
    <source>
        <dbReference type="ARBA" id="ARBA00022741"/>
    </source>
</evidence>
<keyword evidence="5 18" id="KW-0723">Serine/threonine-protein kinase</keyword>
<dbReference type="InterPro" id="IPR017441">
    <property type="entry name" value="Protein_kinase_ATP_BS"/>
</dbReference>
<evidence type="ECO:0000313" key="21">
    <source>
        <dbReference type="EMBL" id="PSR86368.1"/>
    </source>
</evidence>
<protein>
    <recommendedName>
        <fullName evidence="3">non-specific serine/threonine protein kinase</fullName>
        <ecNumber evidence="3">2.7.11.1</ecNumber>
    </recommendedName>
</protein>
<dbReference type="GO" id="GO:0005524">
    <property type="term" value="F:ATP binding"/>
    <property type="evidence" value="ECO:0007669"/>
    <property type="project" value="UniProtKB-UniRule"/>
</dbReference>
<keyword evidence="10" id="KW-0611">Plant defense</keyword>
<reference evidence="22" key="2">
    <citation type="journal article" date="2018" name="BMC Genomics">
        <title>A manually annotated Actinidia chinensis var. chinensis (kiwifruit) genome highlights the challenges associated with draft genomes and gene prediction in plants.</title>
        <authorList>
            <person name="Pilkington S.M."/>
            <person name="Crowhurst R."/>
            <person name="Hilario E."/>
            <person name="Nardozza S."/>
            <person name="Fraser L."/>
            <person name="Peng Y."/>
            <person name="Gunaseelan K."/>
            <person name="Simpson R."/>
            <person name="Tahir J."/>
            <person name="Deroles S.C."/>
            <person name="Templeton K."/>
            <person name="Luo Z."/>
            <person name="Davy M."/>
            <person name="Cheng C."/>
            <person name="McNeilage M."/>
            <person name="Scaglione D."/>
            <person name="Liu Y."/>
            <person name="Zhang Q."/>
            <person name="Datson P."/>
            <person name="De Silva N."/>
            <person name="Gardiner S.E."/>
            <person name="Bassett H."/>
            <person name="Chagne D."/>
            <person name="McCallum J."/>
            <person name="Dzierzon H."/>
            <person name="Deng C."/>
            <person name="Wang Y.Y."/>
            <person name="Barron L."/>
            <person name="Manako K."/>
            <person name="Bowen J."/>
            <person name="Foster T.M."/>
            <person name="Erridge Z.A."/>
            <person name="Tiffin H."/>
            <person name="Waite C.N."/>
            <person name="Davies K.M."/>
            <person name="Grierson E.P."/>
            <person name="Laing W.A."/>
            <person name="Kirk R."/>
            <person name="Chen X."/>
            <person name="Wood M."/>
            <person name="Montefiori M."/>
            <person name="Brummell D.A."/>
            <person name="Schwinn K.E."/>
            <person name="Catanach A."/>
            <person name="Fullerton C."/>
            <person name="Li D."/>
            <person name="Meiyalaghan S."/>
            <person name="Nieuwenhuizen N."/>
            <person name="Read N."/>
            <person name="Prakash R."/>
            <person name="Hunter D."/>
            <person name="Zhang H."/>
            <person name="McKenzie M."/>
            <person name="Knabel M."/>
            <person name="Harris A."/>
            <person name="Allan A.C."/>
            <person name="Gleave A."/>
            <person name="Chen A."/>
            <person name="Janssen B.J."/>
            <person name="Plunkett B."/>
            <person name="Ampomah-Dwamena C."/>
            <person name="Voogd C."/>
            <person name="Leif D."/>
            <person name="Lafferty D."/>
            <person name="Souleyre E.J.F."/>
            <person name="Varkonyi-Gasic E."/>
            <person name="Gambi F."/>
            <person name="Hanley J."/>
            <person name="Yao J.L."/>
            <person name="Cheung J."/>
            <person name="David K.M."/>
            <person name="Warren B."/>
            <person name="Marsh K."/>
            <person name="Snowden K.C."/>
            <person name="Lin-Wang K."/>
            <person name="Brian L."/>
            <person name="Martinez-Sanchez M."/>
            <person name="Wang M."/>
            <person name="Ileperuma N."/>
            <person name="Macnee N."/>
            <person name="Campin R."/>
            <person name="McAtee P."/>
            <person name="Drummond R.S.M."/>
            <person name="Espley R.V."/>
            <person name="Ireland H.S."/>
            <person name="Wu R."/>
            <person name="Atkinson R.G."/>
            <person name="Karunairetnam S."/>
            <person name="Bulley S."/>
            <person name="Chunkath S."/>
            <person name="Hanley Z."/>
            <person name="Storey R."/>
            <person name="Thrimawithana A.H."/>
            <person name="Thomson S."/>
            <person name="David C."/>
            <person name="Testolin R."/>
            <person name="Huang H."/>
            <person name="Hellens R.P."/>
            <person name="Schaffer R.J."/>
        </authorList>
    </citation>
    <scope>NUCLEOTIDE SEQUENCE [LARGE SCALE GENOMIC DNA]</scope>
    <source>
        <strain evidence="22">cv. Red5</strain>
    </source>
</reference>
<organism evidence="21 22">
    <name type="scientific">Actinidia chinensis var. chinensis</name>
    <name type="common">Chinese soft-hair kiwi</name>
    <dbReference type="NCBI Taxonomy" id="1590841"/>
    <lineage>
        <taxon>Eukaryota</taxon>
        <taxon>Viridiplantae</taxon>
        <taxon>Streptophyta</taxon>
        <taxon>Embryophyta</taxon>
        <taxon>Tracheophyta</taxon>
        <taxon>Spermatophyta</taxon>
        <taxon>Magnoliopsida</taxon>
        <taxon>eudicotyledons</taxon>
        <taxon>Gunneridae</taxon>
        <taxon>Pentapetalae</taxon>
        <taxon>asterids</taxon>
        <taxon>Ericales</taxon>
        <taxon>Actinidiaceae</taxon>
        <taxon>Actinidia</taxon>
    </lineage>
</organism>
<evidence type="ECO:0000259" key="20">
    <source>
        <dbReference type="PROSITE" id="PS50011"/>
    </source>
</evidence>
<dbReference type="AlphaFoldDB" id="A0A2R6P6W0"/>
<keyword evidence="11 17" id="KW-0067">ATP-binding</keyword>
<evidence type="ECO:0000256" key="9">
    <source>
        <dbReference type="ARBA" id="ARBA00022777"/>
    </source>
</evidence>
<dbReference type="PANTHER" id="PTHR47985">
    <property type="entry name" value="OS07G0668900 PROTEIN"/>
    <property type="match status" value="1"/>
</dbReference>
<evidence type="ECO:0000256" key="16">
    <source>
        <dbReference type="ARBA" id="ARBA00048679"/>
    </source>
</evidence>
<evidence type="ECO:0000256" key="12">
    <source>
        <dbReference type="ARBA" id="ARBA00023136"/>
    </source>
</evidence>
<dbReference type="OrthoDB" id="4062651at2759"/>
<keyword evidence="13" id="KW-0564">Palmitate</keyword>
<comment type="catalytic activity">
    <reaction evidence="16">
        <text>L-seryl-[protein] + ATP = O-phospho-L-seryl-[protein] + ADP + H(+)</text>
        <dbReference type="Rhea" id="RHEA:17989"/>
        <dbReference type="Rhea" id="RHEA-COMP:9863"/>
        <dbReference type="Rhea" id="RHEA-COMP:11604"/>
        <dbReference type="ChEBI" id="CHEBI:15378"/>
        <dbReference type="ChEBI" id="CHEBI:29999"/>
        <dbReference type="ChEBI" id="CHEBI:30616"/>
        <dbReference type="ChEBI" id="CHEBI:83421"/>
        <dbReference type="ChEBI" id="CHEBI:456216"/>
        <dbReference type="EC" id="2.7.11.1"/>
    </reaction>
</comment>
<comment type="catalytic activity">
    <reaction evidence="15">
        <text>L-threonyl-[protein] + ATP = O-phospho-L-threonyl-[protein] + ADP + H(+)</text>
        <dbReference type="Rhea" id="RHEA:46608"/>
        <dbReference type="Rhea" id="RHEA-COMP:11060"/>
        <dbReference type="Rhea" id="RHEA-COMP:11605"/>
        <dbReference type="ChEBI" id="CHEBI:15378"/>
        <dbReference type="ChEBI" id="CHEBI:30013"/>
        <dbReference type="ChEBI" id="CHEBI:30616"/>
        <dbReference type="ChEBI" id="CHEBI:61977"/>
        <dbReference type="ChEBI" id="CHEBI:456216"/>
        <dbReference type="EC" id="2.7.11.1"/>
    </reaction>
</comment>
<proteinExistence type="inferred from homology"/>
<reference evidence="21 22" key="1">
    <citation type="submission" date="2017-07" db="EMBL/GenBank/DDBJ databases">
        <title>An improved, manually edited Actinidia chinensis var. chinensis (kiwifruit) genome highlights the challenges associated with draft genomes and gene prediction in plants.</title>
        <authorList>
            <person name="Pilkington S."/>
            <person name="Crowhurst R."/>
            <person name="Hilario E."/>
            <person name="Nardozza S."/>
            <person name="Fraser L."/>
            <person name="Peng Y."/>
            <person name="Gunaseelan K."/>
            <person name="Simpson R."/>
            <person name="Tahir J."/>
            <person name="Deroles S."/>
            <person name="Templeton K."/>
            <person name="Luo Z."/>
            <person name="Davy M."/>
            <person name="Cheng C."/>
            <person name="Mcneilage M."/>
            <person name="Scaglione D."/>
            <person name="Liu Y."/>
            <person name="Zhang Q."/>
            <person name="Datson P."/>
            <person name="De Silva N."/>
            <person name="Gardiner S."/>
            <person name="Bassett H."/>
            <person name="Chagne D."/>
            <person name="Mccallum J."/>
            <person name="Dzierzon H."/>
            <person name="Deng C."/>
            <person name="Wang Y.-Y."/>
            <person name="Barron N."/>
            <person name="Manako K."/>
            <person name="Bowen J."/>
            <person name="Foster T."/>
            <person name="Erridge Z."/>
            <person name="Tiffin H."/>
            <person name="Waite C."/>
            <person name="Davies K."/>
            <person name="Grierson E."/>
            <person name="Laing W."/>
            <person name="Kirk R."/>
            <person name="Chen X."/>
            <person name="Wood M."/>
            <person name="Montefiori M."/>
            <person name="Brummell D."/>
            <person name="Schwinn K."/>
            <person name="Catanach A."/>
            <person name="Fullerton C."/>
            <person name="Li D."/>
            <person name="Meiyalaghan S."/>
            <person name="Nieuwenhuizen N."/>
            <person name="Read N."/>
            <person name="Prakash R."/>
            <person name="Hunter D."/>
            <person name="Zhang H."/>
            <person name="Mckenzie M."/>
            <person name="Knabel M."/>
            <person name="Harris A."/>
            <person name="Allan A."/>
            <person name="Chen A."/>
            <person name="Janssen B."/>
            <person name="Plunkett B."/>
            <person name="Dwamena C."/>
            <person name="Voogd C."/>
            <person name="Leif D."/>
            <person name="Lafferty D."/>
            <person name="Souleyre E."/>
            <person name="Varkonyi-Gasic E."/>
            <person name="Gambi F."/>
            <person name="Hanley J."/>
            <person name="Yao J.-L."/>
            <person name="Cheung J."/>
            <person name="David K."/>
            <person name="Warren B."/>
            <person name="Marsh K."/>
            <person name="Snowden K."/>
            <person name="Lin-Wang K."/>
            <person name="Brian L."/>
            <person name="Martinez-Sanchez M."/>
            <person name="Wang M."/>
            <person name="Ileperuma N."/>
            <person name="Macnee N."/>
            <person name="Campin R."/>
            <person name="Mcatee P."/>
            <person name="Drummond R."/>
            <person name="Espley R."/>
            <person name="Ireland H."/>
            <person name="Wu R."/>
            <person name="Atkinson R."/>
            <person name="Karunairetnam S."/>
            <person name="Bulley S."/>
            <person name="Chunkath S."/>
            <person name="Hanley Z."/>
            <person name="Storey R."/>
            <person name="Thrimawithana A."/>
            <person name="Thomson S."/>
            <person name="David C."/>
            <person name="Testolin R."/>
        </authorList>
    </citation>
    <scope>NUCLEOTIDE SEQUENCE [LARGE SCALE GENOMIC DNA]</scope>
    <source>
        <strain evidence="22">cv. Red5</strain>
        <tissue evidence="21">Young leaf</tissue>
    </source>
</reference>